<proteinExistence type="predicted"/>
<reference evidence="2" key="1">
    <citation type="journal article" date="2019" name="Int. J. Syst. Evol. Microbiol.">
        <title>The Global Catalogue of Microorganisms (GCM) 10K type strain sequencing project: providing services to taxonomists for standard genome sequencing and annotation.</title>
        <authorList>
            <consortium name="The Broad Institute Genomics Platform"/>
            <consortium name="The Broad Institute Genome Sequencing Center for Infectious Disease"/>
            <person name="Wu L."/>
            <person name="Ma J."/>
        </authorList>
    </citation>
    <scope>NUCLEOTIDE SEQUENCE [LARGE SCALE GENOMIC DNA]</scope>
    <source>
        <strain evidence="2">CCUG 55854</strain>
    </source>
</reference>
<sequence>MSPQPGYQVPGRAPVESFPDSGYWNQQFRSEPYFLEGDSYDDYEPAYRLGYQARHQHPGRDFDSLDEQLQRDWAASKGLSRLDWQRARQAALRAWERGEPRGM</sequence>
<comment type="caution">
    <text evidence="1">The sequence shown here is derived from an EMBL/GenBank/DDBJ whole genome shotgun (WGS) entry which is preliminary data.</text>
</comment>
<dbReference type="EMBL" id="JBHTKN010000011">
    <property type="protein sequence ID" value="MFD1043501.1"/>
    <property type="molecule type" value="Genomic_DNA"/>
</dbReference>
<evidence type="ECO:0000313" key="2">
    <source>
        <dbReference type="Proteomes" id="UP001597033"/>
    </source>
</evidence>
<accession>A0ABW3LYF4</accession>
<dbReference type="Proteomes" id="UP001597033">
    <property type="component" value="Unassembled WGS sequence"/>
</dbReference>
<gene>
    <name evidence="1" type="ORF">ACFQ2N_14205</name>
</gene>
<protein>
    <submittedName>
        <fullName evidence="1">Uncharacterized protein</fullName>
    </submittedName>
</protein>
<name>A0ABW3LYF4_9GAMM</name>
<evidence type="ECO:0000313" key="1">
    <source>
        <dbReference type="EMBL" id="MFD1043501.1"/>
    </source>
</evidence>
<organism evidence="1 2">
    <name type="scientific">Pseudoxanthomonas kaohsiungensis</name>
    <dbReference type="NCBI Taxonomy" id="283923"/>
    <lineage>
        <taxon>Bacteria</taxon>
        <taxon>Pseudomonadati</taxon>
        <taxon>Pseudomonadota</taxon>
        <taxon>Gammaproteobacteria</taxon>
        <taxon>Lysobacterales</taxon>
        <taxon>Lysobacteraceae</taxon>
        <taxon>Pseudoxanthomonas</taxon>
    </lineage>
</organism>
<dbReference type="RefSeq" id="WP_162378074.1">
    <property type="nucleotide sequence ID" value="NZ_JBHTKN010000011.1"/>
</dbReference>
<keyword evidence="2" id="KW-1185">Reference proteome</keyword>